<sequence length="100" mass="11783">MDCQKIVKTLKHKHFIRVPNKGNCFEDGAVIYAKEIKTNIFLLFVILKDIEIENIKALIAHFDSFSSIGEKEPEQIMFYLSIKDKKDLHYFEKYLKISDN</sequence>
<protein>
    <submittedName>
        <fullName evidence="1">Uncharacterized protein</fullName>
    </submittedName>
</protein>
<dbReference type="STRING" id="558151.ACM46_13035"/>
<proteinExistence type="predicted"/>
<dbReference type="OrthoDB" id="1273088at2"/>
<dbReference type="RefSeq" id="WP_048507042.1">
    <property type="nucleotide sequence ID" value="NZ_LFND01000003.1"/>
</dbReference>
<evidence type="ECO:0000313" key="1">
    <source>
        <dbReference type="EMBL" id="KMQ65107.1"/>
    </source>
</evidence>
<gene>
    <name evidence="1" type="ORF">ACM46_13035</name>
</gene>
<evidence type="ECO:0000313" key="2">
    <source>
        <dbReference type="Proteomes" id="UP000036261"/>
    </source>
</evidence>
<keyword evidence="2" id="KW-1185">Reference proteome</keyword>
<dbReference type="Proteomes" id="UP000036261">
    <property type="component" value="Unassembled WGS sequence"/>
</dbReference>
<name>A0A0J7IGA4_9FLAO</name>
<dbReference type="PATRIC" id="fig|558151.6.peg.2752"/>
<dbReference type="AlphaFoldDB" id="A0A0J7IGA4"/>
<accession>A0A0J7IGA4</accession>
<organism evidence="1 2">
    <name type="scientific">Chryseobacterium angstadtii</name>
    <dbReference type="NCBI Taxonomy" id="558151"/>
    <lineage>
        <taxon>Bacteria</taxon>
        <taxon>Pseudomonadati</taxon>
        <taxon>Bacteroidota</taxon>
        <taxon>Flavobacteriia</taxon>
        <taxon>Flavobacteriales</taxon>
        <taxon>Weeksellaceae</taxon>
        <taxon>Chryseobacterium group</taxon>
        <taxon>Chryseobacterium</taxon>
    </lineage>
</organism>
<dbReference type="EMBL" id="LFND01000003">
    <property type="protein sequence ID" value="KMQ65107.1"/>
    <property type="molecule type" value="Genomic_DNA"/>
</dbReference>
<reference evidence="1 2" key="1">
    <citation type="journal article" date="2013" name="Int. J. Syst. Evol. Microbiol.">
        <title>Chryseobacterium angstadtii sp. nov., isolated from a newt tank.</title>
        <authorList>
            <person name="Kirk K.E."/>
            <person name="Hoffman J.A."/>
            <person name="Smith K.A."/>
            <person name="Strahan B.L."/>
            <person name="Failor K.C."/>
            <person name="Krebs J.E."/>
            <person name="Gale A.N."/>
            <person name="Do T.D."/>
            <person name="Sontag T.C."/>
            <person name="Batties A.M."/>
            <person name="Mistiszyn K."/>
            <person name="Newman J.D."/>
        </authorList>
    </citation>
    <scope>NUCLEOTIDE SEQUENCE [LARGE SCALE GENOMIC DNA]</scope>
    <source>
        <strain evidence="1 2">KM</strain>
    </source>
</reference>
<comment type="caution">
    <text evidence="1">The sequence shown here is derived from an EMBL/GenBank/DDBJ whole genome shotgun (WGS) entry which is preliminary data.</text>
</comment>